<dbReference type="CDD" id="cd13957">
    <property type="entry name" value="PT_UbiA_Cox10"/>
    <property type="match status" value="1"/>
</dbReference>
<dbReference type="InParanoid" id="A0A074Y260"/>
<dbReference type="OrthoDB" id="5211at2759"/>
<dbReference type="GO" id="GO:0005739">
    <property type="term" value="C:mitochondrion"/>
    <property type="evidence" value="ECO:0007669"/>
    <property type="project" value="TreeGrafter"/>
</dbReference>
<keyword evidence="7 9" id="KW-0472">Membrane</keyword>
<name>A0A074Y260_AURSE</name>
<dbReference type="OMA" id="TKPGIIM"/>
<dbReference type="GO" id="GO:0008495">
    <property type="term" value="F:protoheme IX farnesyltransferase activity"/>
    <property type="evidence" value="ECO:0007669"/>
    <property type="project" value="InterPro"/>
</dbReference>
<keyword evidence="11" id="KW-1185">Reference proteome</keyword>
<dbReference type="STRING" id="1043005.A0A074Y260"/>
<comment type="subcellular location">
    <subcellularLocation>
        <location evidence="2">Membrane</location>
        <topology evidence="2">Multi-pass membrane protein</topology>
    </subcellularLocation>
</comment>
<dbReference type="InterPro" id="IPR000537">
    <property type="entry name" value="UbiA_prenyltransferase"/>
</dbReference>
<dbReference type="Pfam" id="PF01040">
    <property type="entry name" value="UbiA"/>
    <property type="match status" value="1"/>
</dbReference>
<evidence type="ECO:0000256" key="5">
    <source>
        <dbReference type="ARBA" id="ARBA00022989"/>
    </source>
</evidence>
<evidence type="ECO:0000256" key="8">
    <source>
        <dbReference type="ARBA" id="ARBA00030253"/>
    </source>
</evidence>
<feature type="transmembrane region" description="Helical" evidence="9">
    <location>
        <begin position="148"/>
        <end position="165"/>
    </location>
</feature>
<proteinExistence type="predicted"/>
<accession>A0A074Y260</accession>
<dbReference type="InterPro" id="IPR006369">
    <property type="entry name" value="Protohaem_IX_farnesylTrfase"/>
</dbReference>
<dbReference type="AlphaFoldDB" id="A0A074Y260"/>
<gene>
    <name evidence="10" type="ORF">AUEXF2481DRAFT_111860</name>
</gene>
<evidence type="ECO:0000313" key="11">
    <source>
        <dbReference type="Proteomes" id="UP000030641"/>
    </source>
</evidence>
<dbReference type="FunCoup" id="A0A074Y260">
    <property type="interactions" value="800"/>
</dbReference>
<feature type="transmembrane region" description="Helical" evidence="9">
    <location>
        <begin position="203"/>
        <end position="225"/>
    </location>
</feature>
<evidence type="ECO:0000313" key="10">
    <source>
        <dbReference type="EMBL" id="KEQ91795.1"/>
    </source>
</evidence>
<dbReference type="HOGENOM" id="CLU_029631_3_2_1"/>
<evidence type="ECO:0000256" key="1">
    <source>
        <dbReference type="ARBA" id="ARBA00004013"/>
    </source>
</evidence>
<sequence>MLFETNHDAKMSRTRNRPLVRGLVSSRSAVIFALAAGAVGTGILWYGVNPTTAMLGAANAVLYACIYTPLKRIHPVNTWIGAIVGGIPPLMGWCAAGASAGGWLLAALLFAWQFPHFNALSHPIRHEYLAAGYRMLVSLNPRMNTRVALRYSLLMFPICIGLSYVNVTDRYFILTSSAMNGWMAVEAFRYWRSGGGETKTAVLRARGLFWASVWHLPIVLVLALLHKKGLWDGVVRSVGHVLGLRDGEEEEDEWEWVDDE</sequence>
<evidence type="ECO:0000256" key="7">
    <source>
        <dbReference type="ARBA" id="ARBA00023136"/>
    </source>
</evidence>
<dbReference type="InterPro" id="IPR044878">
    <property type="entry name" value="UbiA_sf"/>
</dbReference>
<dbReference type="Gene3D" id="1.10.357.140">
    <property type="entry name" value="UbiA prenyltransferase"/>
    <property type="match status" value="1"/>
</dbReference>
<dbReference type="RefSeq" id="XP_013340319.1">
    <property type="nucleotide sequence ID" value="XM_013484865.1"/>
</dbReference>
<evidence type="ECO:0000256" key="4">
    <source>
        <dbReference type="ARBA" id="ARBA00022692"/>
    </source>
</evidence>
<keyword evidence="5 9" id="KW-1133">Transmembrane helix</keyword>
<protein>
    <recommendedName>
        <fullName evidence="8">Heme O synthase</fullName>
    </recommendedName>
</protein>
<comment type="function">
    <text evidence="1">Converts protoheme IX and farnesyl diphosphate to heme O.</text>
</comment>
<feature type="transmembrane region" description="Helical" evidence="9">
    <location>
        <begin position="90"/>
        <end position="112"/>
    </location>
</feature>
<evidence type="ECO:0000256" key="2">
    <source>
        <dbReference type="ARBA" id="ARBA00004141"/>
    </source>
</evidence>
<evidence type="ECO:0000256" key="6">
    <source>
        <dbReference type="ARBA" id="ARBA00023133"/>
    </source>
</evidence>
<dbReference type="PANTHER" id="PTHR43448">
    <property type="entry name" value="PROTOHEME IX FARNESYLTRANSFERASE, MITOCHONDRIAL"/>
    <property type="match status" value="1"/>
</dbReference>
<evidence type="ECO:0000256" key="9">
    <source>
        <dbReference type="SAM" id="Phobius"/>
    </source>
</evidence>
<keyword evidence="6" id="KW-0350">Heme biosynthesis</keyword>
<dbReference type="PANTHER" id="PTHR43448:SF2">
    <property type="entry name" value="PROTOHEME IX FARNESYLTRANSFERASE, MITOCHONDRIAL"/>
    <property type="match status" value="1"/>
</dbReference>
<keyword evidence="3" id="KW-0808">Transferase</keyword>
<reference evidence="10 11" key="1">
    <citation type="journal article" date="2014" name="BMC Genomics">
        <title>Genome sequencing of four Aureobasidium pullulans varieties: biotechnological potential, stress tolerance, and description of new species.</title>
        <authorList>
            <person name="Gostin Ar C."/>
            <person name="Ohm R.A."/>
            <person name="Kogej T."/>
            <person name="Sonjak S."/>
            <person name="Turk M."/>
            <person name="Zajc J."/>
            <person name="Zalar P."/>
            <person name="Grube M."/>
            <person name="Sun H."/>
            <person name="Han J."/>
            <person name="Sharma A."/>
            <person name="Chiniquy J."/>
            <person name="Ngan C.Y."/>
            <person name="Lipzen A."/>
            <person name="Barry K."/>
            <person name="Grigoriev I.V."/>
            <person name="Gunde-Cimerman N."/>
        </authorList>
    </citation>
    <scope>NUCLEOTIDE SEQUENCE [LARGE SCALE GENOMIC DNA]</scope>
    <source>
        <strain evidence="10 11">EXF-2481</strain>
    </source>
</reference>
<dbReference type="EMBL" id="KL584775">
    <property type="protein sequence ID" value="KEQ91795.1"/>
    <property type="molecule type" value="Genomic_DNA"/>
</dbReference>
<dbReference type="GO" id="GO:0006784">
    <property type="term" value="P:heme A biosynthetic process"/>
    <property type="evidence" value="ECO:0007669"/>
    <property type="project" value="TreeGrafter"/>
</dbReference>
<dbReference type="Proteomes" id="UP000030641">
    <property type="component" value="Unassembled WGS sequence"/>
</dbReference>
<organism evidence="10 11">
    <name type="scientific">Aureobasidium subglaciale (strain EXF-2481)</name>
    <name type="common">Aureobasidium pullulans var. subglaciale</name>
    <dbReference type="NCBI Taxonomy" id="1043005"/>
    <lineage>
        <taxon>Eukaryota</taxon>
        <taxon>Fungi</taxon>
        <taxon>Dikarya</taxon>
        <taxon>Ascomycota</taxon>
        <taxon>Pezizomycotina</taxon>
        <taxon>Dothideomycetes</taxon>
        <taxon>Dothideomycetidae</taxon>
        <taxon>Dothideales</taxon>
        <taxon>Saccotheciaceae</taxon>
        <taxon>Aureobasidium</taxon>
    </lineage>
</organism>
<dbReference type="GeneID" id="25361897"/>
<evidence type="ECO:0000256" key="3">
    <source>
        <dbReference type="ARBA" id="ARBA00022679"/>
    </source>
</evidence>
<dbReference type="NCBIfam" id="TIGR01473">
    <property type="entry name" value="cyoE_ctaB"/>
    <property type="match status" value="1"/>
</dbReference>
<feature type="transmembrane region" description="Helical" evidence="9">
    <location>
        <begin position="28"/>
        <end position="46"/>
    </location>
</feature>
<keyword evidence="4 9" id="KW-0812">Transmembrane</keyword>
<dbReference type="GO" id="GO:0016020">
    <property type="term" value="C:membrane"/>
    <property type="evidence" value="ECO:0007669"/>
    <property type="project" value="UniProtKB-SubCell"/>
</dbReference>